<evidence type="ECO:0000256" key="2">
    <source>
        <dbReference type="ARBA" id="ARBA00022737"/>
    </source>
</evidence>
<evidence type="ECO:0000256" key="3">
    <source>
        <dbReference type="SAM" id="MobiDB-lite"/>
    </source>
</evidence>
<protein>
    <submittedName>
        <fullName evidence="5">Sulfurtransferase</fullName>
        <ecNumber evidence="5">2.8.1.-</ecNumber>
    </submittedName>
</protein>
<dbReference type="InterPro" id="IPR036873">
    <property type="entry name" value="Rhodanese-like_dom_sf"/>
</dbReference>
<dbReference type="PROSITE" id="PS50206">
    <property type="entry name" value="RHODANESE_3"/>
    <property type="match status" value="2"/>
</dbReference>
<evidence type="ECO:0000256" key="1">
    <source>
        <dbReference type="ARBA" id="ARBA00022679"/>
    </source>
</evidence>
<dbReference type="SUPFAM" id="SSF52821">
    <property type="entry name" value="Rhodanese/Cell cycle control phosphatase"/>
    <property type="match status" value="2"/>
</dbReference>
<keyword evidence="6" id="KW-1185">Reference proteome</keyword>
<dbReference type="Gene3D" id="3.40.250.10">
    <property type="entry name" value="Rhodanese-like domain"/>
    <property type="match status" value="2"/>
</dbReference>
<dbReference type="PANTHER" id="PTHR11364:SF27">
    <property type="entry name" value="SULFURTRANSFERASE"/>
    <property type="match status" value="1"/>
</dbReference>
<dbReference type="InterPro" id="IPR001763">
    <property type="entry name" value="Rhodanese-like_dom"/>
</dbReference>
<organism evidence="5 6">
    <name type="scientific">Microbacterium algihabitans</name>
    <dbReference type="NCBI Taxonomy" id="3075992"/>
    <lineage>
        <taxon>Bacteria</taxon>
        <taxon>Bacillati</taxon>
        <taxon>Actinomycetota</taxon>
        <taxon>Actinomycetes</taxon>
        <taxon>Micrococcales</taxon>
        <taxon>Microbacteriaceae</taxon>
        <taxon>Microbacterium</taxon>
    </lineage>
</organism>
<dbReference type="CDD" id="cd01448">
    <property type="entry name" value="TST_Repeat_1"/>
    <property type="match status" value="1"/>
</dbReference>
<feature type="region of interest" description="Disordered" evidence="3">
    <location>
        <begin position="190"/>
        <end position="217"/>
    </location>
</feature>
<reference evidence="5 6" key="1">
    <citation type="submission" date="2023-09" db="EMBL/GenBank/DDBJ databases">
        <title>Microbacterium fusihabitans sp. nov., Microbacterium phycihabitans sp. nov., and Microbacterium cervinum sp. nov., isolated from dried seaweeds of beach.</title>
        <authorList>
            <person name="Lee S.D."/>
        </authorList>
    </citation>
    <scope>NUCLEOTIDE SEQUENCE [LARGE SCALE GENOMIC DNA]</scope>
    <source>
        <strain evidence="5 6">KSW2-21</strain>
    </source>
</reference>
<keyword evidence="1 5" id="KW-0808">Transferase</keyword>
<dbReference type="Proteomes" id="UP001256673">
    <property type="component" value="Unassembled WGS sequence"/>
</dbReference>
<evidence type="ECO:0000313" key="5">
    <source>
        <dbReference type="EMBL" id="MDU0327317.1"/>
    </source>
</evidence>
<dbReference type="SMART" id="SM00450">
    <property type="entry name" value="RHOD"/>
    <property type="match status" value="2"/>
</dbReference>
<evidence type="ECO:0000259" key="4">
    <source>
        <dbReference type="PROSITE" id="PS50206"/>
    </source>
</evidence>
<dbReference type="CDD" id="cd01449">
    <property type="entry name" value="TST_Repeat_2"/>
    <property type="match status" value="1"/>
</dbReference>
<proteinExistence type="predicted"/>
<gene>
    <name evidence="5" type="ORF">RWH43_11170</name>
</gene>
<dbReference type="EC" id="2.8.1.-" evidence="5"/>
<dbReference type="InterPro" id="IPR045078">
    <property type="entry name" value="TST/MPST-like"/>
</dbReference>
<dbReference type="RefSeq" id="WP_316001505.1">
    <property type="nucleotide sequence ID" value="NZ_JAWDIU010000003.1"/>
</dbReference>
<feature type="domain" description="Rhodanese" evidence="4">
    <location>
        <begin position="22"/>
        <end position="140"/>
    </location>
</feature>
<dbReference type="Pfam" id="PF00581">
    <property type="entry name" value="Rhodanese"/>
    <property type="match status" value="2"/>
</dbReference>
<keyword evidence="2" id="KW-0677">Repeat</keyword>
<dbReference type="EMBL" id="JAWDIU010000003">
    <property type="protein sequence ID" value="MDU0327317.1"/>
    <property type="molecule type" value="Genomic_DNA"/>
</dbReference>
<dbReference type="PANTHER" id="PTHR11364">
    <property type="entry name" value="THIOSULFATE SULFERTANSFERASE"/>
    <property type="match status" value="1"/>
</dbReference>
<comment type="caution">
    <text evidence="5">The sequence shown here is derived from an EMBL/GenBank/DDBJ whole genome shotgun (WGS) entry which is preliminary data.</text>
</comment>
<name>A0ABU3RWQ5_9MICO</name>
<feature type="domain" description="Rhodanese" evidence="4">
    <location>
        <begin position="169"/>
        <end position="280"/>
    </location>
</feature>
<sequence length="286" mass="30349">MAAILTTAEELHDALAAGRYADGGPVRVLDVRWRLDRPDGRPDHRAGHIPGAQYVDLDHDLAAHGAPAEGRHPLPPIEALQQTARRWGIDEGDTVVVHDDLKNMSSARAWWLLRAAGVADVRLLDGALTAWVEAGFALEEGDAAAPAPGSISLAYGAMPTLALDQVASFADDGLLLDARAGERYRGEVEPIDPRAGHVPGAVSAPTTENVGDDGRFRSPDELRSRFRMLGAEDGMSVGVYCGSGVTAAHQAVALTLAGFEPRVFAGSWSQWSNHPELPVATGPEPR</sequence>
<dbReference type="GO" id="GO:0016740">
    <property type="term" value="F:transferase activity"/>
    <property type="evidence" value="ECO:0007669"/>
    <property type="project" value="UniProtKB-KW"/>
</dbReference>
<accession>A0ABU3RWQ5</accession>
<evidence type="ECO:0000313" key="6">
    <source>
        <dbReference type="Proteomes" id="UP001256673"/>
    </source>
</evidence>